<evidence type="ECO:0000313" key="1">
    <source>
        <dbReference type="EMBL" id="MEX0409585.1"/>
    </source>
</evidence>
<dbReference type="Proteomes" id="UP001556692">
    <property type="component" value="Unassembled WGS sequence"/>
</dbReference>
<name>A0ABV3STE7_9HYPH</name>
<comment type="caution">
    <text evidence="1">The sequence shown here is derived from an EMBL/GenBank/DDBJ whole genome shotgun (WGS) entry which is preliminary data.</text>
</comment>
<keyword evidence="1" id="KW-0456">Lyase</keyword>
<dbReference type="EMBL" id="JBDPGJ010000010">
    <property type="protein sequence ID" value="MEX0409585.1"/>
    <property type="molecule type" value="Genomic_DNA"/>
</dbReference>
<dbReference type="InterPro" id="IPR018523">
    <property type="entry name" value="Isocitrate_lyase_ph_CS"/>
</dbReference>
<dbReference type="Gene3D" id="3.20.20.60">
    <property type="entry name" value="Phosphoenolpyruvate-binding domains"/>
    <property type="match status" value="1"/>
</dbReference>
<dbReference type="PANTHER" id="PTHR42905:SF5">
    <property type="entry name" value="CARBOXYVINYL-CARBOXYPHOSPHONATE PHOSPHORYLMUTASE, CHLOROPLASTIC"/>
    <property type="match status" value="1"/>
</dbReference>
<dbReference type="InterPro" id="IPR039556">
    <property type="entry name" value="ICL/PEPM"/>
</dbReference>
<dbReference type="PANTHER" id="PTHR42905">
    <property type="entry name" value="PHOSPHOENOLPYRUVATE CARBOXYLASE"/>
    <property type="match status" value="1"/>
</dbReference>
<accession>A0ABV3STE7</accession>
<proteinExistence type="predicted"/>
<dbReference type="InterPro" id="IPR015813">
    <property type="entry name" value="Pyrv/PenolPyrv_kinase-like_dom"/>
</dbReference>
<dbReference type="PROSITE" id="PS00161">
    <property type="entry name" value="ISOCITRATE_LYASE"/>
    <property type="match status" value="1"/>
</dbReference>
<dbReference type="CDD" id="cd00377">
    <property type="entry name" value="ICL_PEPM"/>
    <property type="match status" value="1"/>
</dbReference>
<reference evidence="1 2" key="1">
    <citation type="submission" date="2024-05" db="EMBL/GenBank/DDBJ databases">
        <authorList>
            <person name="Jiang F."/>
        </authorList>
    </citation>
    <scope>NUCLEOTIDE SEQUENCE [LARGE SCALE GENOMIC DNA]</scope>
    <source>
        <strain evidence="1 2">LZ166</strain>
    </source>
</reference>
<dbReference type="Pfam" id="PF13714">
    <property type="entry name" value="PEP_mutase"/>
    <property type="match status" value="1"/>
</dbReference>
<sequence length="292" mass="31798">MNEPVATVQQIIGVYDGLSARIADAKGFDWLHVGGYNISGSAHGMPDVGLLTLTENLDAVRRIVGCTSRPVLVDGDDGYGNYLNVMRLVSEVERTGASGIHLEDQVFPKKCGHMENKRVVPASAFEAKIKAFVDTRKSERFLLFARTDAIATDGFEAAIERGNRYLEAGADVIFVEAPVSREQAASIPRLIDGPVLYNWVFRGKSPLIPREELAAMGYAYYLQADVLYAVAHALELYFTELKTTGTYGKAADRMISFDAFNTLVGLERIVDAERLYEDIVANGLAAGAGSGH</sequence>
<organism evidence="1 2">
    <name type="scientific">Aquibium pacificus</name>
    <dbReference type="NCBI Taxonomy" id="3153579"/>
    <lineage>
        <taxon>Bacteria</taxon>
        <taxon>Pseudomonadati</taxon>
        <taxon>Pseudomonadota</taxon>
        <taxon>Alphaproteobacteria</taxon>
        <taxon>Hyphomicrobiales</taxon>
        <taxon>Phyllobacteriaceae</taxon>
        <taxon>Aquibium</taxon>
    </lineage>
</organism>
<keyword evidence="2" id="KW-1185">Reference proteome</keyword>
<dbReference type="InterPro" id="IPR040442">
    <property type="entry name" value="Pyrv_kinase-like_dom_sf"/>
</dbReference>
<dbReference type="SUPFAM" id="SSF51621">
    <property type="entry name" value="Phosphoenolpyruvate/pyruvate domain"/>
    <property type="match status" value="1"/>
</dbReference>
<dbReference type="GO" id="GO:0016829">
    <property type="term" value="F:lyase activity"/>
    <property type="evidence" value="ECO:0007669"/>
    <property type="project" value="UniProtKB-KW"/>
</dbReference>
<protein>
    <submittedName>
        <fullName evidence="1">Isocitrate lyase/PEP mutase family protein</fullName>
    </submittedName>
</protein>
<gene>
    <name evidence="1" type="ORF">ABGN05_28480</name>
</gene>
<dbReference type="RefSeq" id="WP_367957450.1">
    <property type="nucleotide sequence ID" value="NZ_JBDPGJ010000010.1"/>
</dbReference>
<evidence type="ECO:0000313" key="2">
    <source>
        <dbReference type="Proteomes" id="UP001556692"/>
    </source>
</evidence>